<name>A0A4S8JZN1_MUSBA</name>
<organism evidence="1 2">
    <name type="scientific">Musa balbisiana</name>
    <name type="common">Banana</name>
    <dbReference type="NCBI Taxonomy" id="52838"/>
    <lineage>
        <taxon>Eukaryota</taxon>
        <taxon>Viridiplantae</taxon>
        <taxon>Streptophyta</taxon>
        <taxon>Embryophyta</taxon>
        <taxon>Tracheophyta</taxon>
        <taxon>Spermatophyta</taxon>
        <taxon>Magnoliopsida</taxon>
        <taxon>Liliopsida</taxon>
        <taxon>Zingiberales</taxon>
        <taxon>Musaceae</taxon>
        <taxon>Musa</taxon>
    </lineage>
</organism>
<dbReference type="Proteomes" id="UP000317650">
    <property type="component" value="Chromosome 5"/>
</dbReference>
<dbReference type="AlphaFoldDB" id="A0A4S8JZN1"/>
<comment type="caution">
    <text evidence="1">The sequence shown here is derived from an EMBL/GenBank/DDBJ whole genome shotgun (WGS) entry which is preliminary data.</text>
</comment>
<sequence>MEIVGPSNVVLLRLGGSCQCSSDDLVLRIDHLRAVALIIEEMGCKPPHIATDKIDIDQVWKSFHCVHPLGRTVKKLYAGEEPLTIIERDSI</sequence>
<protein>
    <submittedName>
        <fullName evidence="1">Uncharacterized protein</fullName>
    </submittedName>
</protein>
<accession>A0A4S8JZN1</accession>
<dbReference type="EMBL" id="PYDT01000003">
    <property type="protein sequence ID" value="THU67798.1"/>
    <property type="molecule type" value="Genomic_DNA"/>
</dbReference>
<gene>
    <name evidence="1" type="ORF">C4D60_Mb05t28480</name>
</gene>
<evidence type="ECO:0000313" key="1">
    <source>
        <dbReference type="EMBL" id="THU67798.1"/>
    </source>
</evidence>
<keyword evidence="2" id="KW-1185">Reference proteome</keyword>
<proteinExistence type="predicted"/>
<reference evidence="1 2" key="1">
    <citation type="journal article" date="2019" name="Nat. Plants">
        <title>Genome sequencing of Musa balbisiana reveals subgenome evolution and function divergence in polyploid bananas.</title>
        <authorList>
            <person name="Yao X."/>
        </authorList>
    </citation>
    <scope>NUCLEOTIDE SEQUENCE [LARGE SCALE GENOMIC DNA]</scope>
    <source>
        <strain evidence="2">cv. DH-PKW</strain>
        <tissue evidence="1">Leaves</tissue>
    </source>
</reference>
<evidence type="ECO:0000313" key="2">
    <source>
        <dbReference type="Proteomes" id="UP000317650"/>
    </source>
</evidence>